<dbReference type="Pfam" id="PF20013">
    <property type="entry name" value="GAP1-N2"/>
    <property type="match status" value="1"/>
</dbReference>
<proteinExistence type="predicted"/>
<dbReference type="InterPro" id="IPR045402">
    <property type="entry name" value="GAP1-N2"/>
</dbReference>
<reference evidence="3 4" key="1">
    <citation type="submission" date="2018-06" db="EMBL/GenBank/DDBJ databases">
        <authorList>
            <consortium name="Pathogen Informatics"/>
            <person name="Doyle S."/>
        </authorList>
    </citation>
    <scope>NUCLEOTIDE SEQUENCE [LARGE SCALE GENOMIC DNA]</scope>
    <source>
        <strain evidence="3 4">NCTC10289</strain>
    </source>
</reference>
<protein>
    <recommendedName>
        <fullName evidence="2">GTPase-associated protein 1 N-terminal domain-containing protein</fullName>
    </recommendedName>
</protein>
<dbReference type="AlphaFoldDB" id="A0A376CS42"/>
<evidence type="ECO:0000259" key="2">
    <source>
        <dbReference type="Pfam" id="PF20013"/>
    </source>
</evidence>
<organism evidence="3 4">
    <name type="scientific">Corynebacterium minutissimum</name>
    <dbReference type="NCBI Taxonomy" id="38301"/>
    <lineage>
        <taxon>Bacteria</taxon>
        <taxon>Bacillati</taxon>
        <taxon>Actinomycetota</taxon>
        <taxon>Actinomycetes</taxon>
        <taxon>Mycobacteriales</taxon>
        <taxon>Corynebacteriaceae</taxon>
        <taxon>Corynebacterium</taxon>
    </lineage>
</organism>
<feature type="domain" description="GTPase-associated protein 1 N-terminal" evidence="2">
    <location>
        <begin position="4"/>
        <end position="130"/>
    </location>
</feature>
<feature type="region of interest" description="Disordered" evidence="1">
    <location>
        <begin position="540"/>
        <end position="559"/>
    </location>
</feature>
<dbReference type="EMBL" id="UFXP01000001">
    <property type="protein sequence ID" value="STC73822.1"/>
    <property type="molecule type" value="Genomic_DNA"/>
</dbReference>
<feature type="compositionally biased region" description="Low complexity" evidence="1">
    <location>
        <begin position="296"/>
        <end position="316"/>
    </location>
</feature>
<accession>A0A376CS42</accession>
<dbReference type="Proteomes" id="UP000254287">
    <property type="component" value="Unassembled WGS sequence"/>
</dbReference>
<name>A0A376CS42_9CORY</name>
<evidence type="ECO:0000313" key="4">
    <source>
        <dbReference type="Proteomes" id="UP000254287"/>
    </source>
</evidence>
<evidence type="ECO:0000313" key="3">
    <source>
        <dbReference type="EMBL" id="STC73822.1"/>
    </source>
</evidence>
<sequence length="559" mass="59510">MGGAFSYASFSRAKGRAGGWGVGQKVGDLTQEELAELVSFVPTSLNNGTAIPDFPSAQQRAELVRRTAVFALTPEADKWVTMVSVPAGLDATGRGGNVFTYTTVTRTGTPPAPSTVLYSPDVPAPFSIYEVDKVQIPEGISARGPLHSDVLLDEFLDGEFRQPEKLPAPFKSVTPNPDSTFNRDLVSAMATVLNSRNGLVILVAPDNQAALWIAATAREVGEDGFGFSTFERAAAINEFPLSTSTMIVVPPSEKQRLADTTISGNPVVFVLGETLPDVSAYEQSSAEEDTRRAEPEAPAAQEEAPFGAPSFGSSPFAGGGDPAAPFPPNPLAASHPREEQLSPSDDGLPLNAASDNPFAAGAAGAPMASASAGLEKETSTSAAPSFNPAEPTPEPSAATATDGAQPGVNATVPALSAEEYQKLTTFDARWWIEYLDTHRGRSIQLAYLDKSTLGDGLDKLLMSAIIASWVFYFPRDFTLLAEDALRPWENRDLEHIAHLTADHFVNAFHLENCERYATGRVAMVLDAVAQLLAERSVRHQQHHPGWQNRGQGQGRGPGL</sequence>
<feature type="compositionally biased region" description="Low complexity" evidence="1">
    <location>
        <begin position="352"/>
        <end position="373"/>
    </location>
</feature>
<evidence type="ECO:0000256" key="1">
    <source>
        <dbReference type="SAM" id="MobiDB-lite"/>
    </source>
</evidence>
<feature type="region of interest" description="Disordered" evidence="1">
    <location>
        <begin position="280"/>
        <end position="409"/>
    </location>
</feature>
<dbReference type="RefSeq" id="WP_220182054.1">
    <property type="nucleotide sequence ID" value="NZ_CP069533.1"/>
</dbReference>
<gene>
    <name evidence="3" type="ORF">NCTC10289_00189</name>
</gene>